<dbReference type="PATRIC" id="fig|937777.3.peg.482"/>
<name>K9ZYS8_DEIPD</name>
<gene>
    <name evidence="2" type="ordered locus">Deipe_0476</name>
</gene>
<sequence>MKQNLKRFDYAHFSVATLKDGVQFNGEGATPEEAVARATERLDAHEAQQREAQQREAQRAAAAQEEVTDGNNPDEATE</sequence>
<feature type="region of interest" description="Disordered" evidence="1">
    <location>
        <begin position="43"/>
        <end position="78"/>
    </location>
</feature>
<dbReference type="RefSeq" id="WP_015234382.1">
    <property type="nucleotide sequence ID" value="NC_019793.1"/>
</dbReference>
<dbReference type="STRING" id="937777.Deipe_0476"/>
<evidence type="ECO:0000313" key="2">
    <source>
        <dbReference type="EMBL" id="AFZ66072.1"/>
    </source>
</evidence>
<evidence type="ECO:0000256" key="1">
    <source>
        <dbReference type="SAM" id="MobiDB-lite"/>
    </source>
</evidence>
<organism evidence="2 3">
    <name type="scientific">Deinococcus peraridilitoris (strain DSM 19664 / LMG 22246 / CIP 109416 / KR-200)</name>
    <dbReference type="NCBI Taxonomy" id="937777"/>
    <lineage>
        <taxon>Bacteria</taxon>
        <taxon>Thermotogati</taxon>
        <taxon>Deinococcota</taxon>
        <taxon>Deinococci</taxon>
        <taxon>Deinococcales</taxon>
        <taxon>Deinococcaceae</taxon>
        <taxon>Deinococcus</taxon>
    </lineage>
</organism>
<dbReference type="Proteomes" id="UP000010467">
    <property type="component" value="Chromosome"/>
</dbReference>
<dbReference type="KEGG" id="dpd:Deipe_0476"/>
<dbReference type="AlphaFoldDB" id="K9ZYS8"/>
<reference evidence="3" key="1">
    <citation type="submission" date="2012-03" db="EMBL/GenBank/DDBJ databases">
        <title>Complete sequence of chromosome of Deinococcus peraridilitoris DSM 19664.</title>
        <authorList>
            <person name="Lucas S."/>
            <person name="Copeland A."/>
            <person name="Lapidus A."/>
            <person name="Glavina del Rio T."/>
            <person name="Dalin E."/>
            <person name="Tice H."/>
            <person name="Bruce D."/>
            <person name="Goodwin L."/>
            <person name="Pitluck S."/>
            <person name="Peters L."/>
            <person name="Mikhailova N."/>
            <person name="Lu M."/>
            <person name="Kyrpides N."/>
            <person name="Mavromatis K."/>
            <person name="Ivanova N."/>
            <person name="Brettin T."/>
            <person name="Detter J.C."/>
            <person name="Han C."/>
            <person name="Larimer F."/>
            <person name="Land M."/>
            <person name="Hauser L."/>
            <person name="Markowitz V."/>
            <person name="Cheng J.-F."/>
            <person name="Hugenholtz P."/>
            <person name="Woyke T."/>
            <person name="Wu D."/>
            <person name="Pukall R."/>
            <person name="Steenblock K."/>
            <person name="Brambilla E."/>
            <person name="Klenk H.-P."/>
            <person name="Eisen J.A."/>
        </authorList>
    </citation>
    <scope>NUCLEOTIDE SEQUENCE [LARGE SCALE GENOMIC DNA]</scope>
    <source>
        <strain evidence="3">DSM 19664 / LMG 22246 / CIP 109416 / KR-200</strain>
    </source>
</reference>
<dbReference type="EMBL" id="CP003382">
    <property type="protein sequence ID" value="AFZ66072.1"/>
    <property type="molecule type" value="Genomic_DNA"/>
</dbReference>
<evidence type="ECO:0000313" key="3">
    <source>
        <dbReference type="Proteomes" id="UP000010467"/>
    </source>
</evidence>
<feature type="compositionally biased region" description="Basic and acidic residues" evidence="1">
    <location>
        <begin position="43"/>
        <end position="58"/>
    </location>
</feature>
<dbReference type="HOGENOM" id="CLU_2616157_0_0_0"/>
<accession>K9ZYS8</accession>
<proteinExistence type="predicted"/>
<keyword evidence="3" id="KW-1185">Reference proteome</keyword>
<protein>
    <submittedName>
        <fullName evidence="2">Uncharacterized protein</fullName>
    </submittedName>
</protein>